<dbReference type="RefSeq" id="WP_290364953.1">
    <property type="nucleotide sequence ID" value="NZ_JAUFQU010000022.1"/>
</dbReference>
<organism evidence="1 2">
    <name type="scientific">Paenimyroides ceti</name>
    <dbReference type="NCBI Taxonomy" id="395087"/>
    <lineage>
        <taxon>Bacteria</taxon>
        <taxon>Pseudomonadati</taxon>
        <taxon>Bacteroidota</taxon>
        <taxon>Flavobacteriia</taxon>
        <taxon>Flavobacteriales</taxon>
        <taxon>Flavobacteriaceae</taxon>
        <taxon>Paenimyroides</taxon>
    </lineage>
</organism>
<name>A0ABT8CXC6_9FLAO</name>
<keyword evidence="2" id="KW-1185">Reference proteome</keyword>
<sequence length="316" mass="33803">MTATDDCGSATVMFKEERTDGSCSGTYILTRTWIATDECGNSTQHVQIISFEDTTAPFFAELLPADIRVSCDAIPSAAVLTATDDCGSATVMFKEERTDGSCSGNYTLTRTWTATDDCSNSTQHIQIITVQDTTAPFFAELLPADITVSCDSIPSAAVLTATDDCGSATVMFKEERTDGSCSGNYILTRTWTATDECGNSTQHVQIISVEDTTAPVFAESLPADITVSCDSVPSAAVLTATDDCGLATVMFKEERTDGSCSGNYILTRTWTATDDCSNSTQHIQIITVQDTTAPFFAELLPADITVSCDAIHQQLY</sequence>
<evidence type="ECO:0000313" key="2">
    <source>
        <dbReference type="Proteomes" id="UP001242368"/>
    </source>
</evidence>
<comment type="caution">
    <text evidence="1">The sequence shown here is derived from an EMBL/GenBank/DDBJ whole genome shotgun (WGS) entry which is preliminary data.</text>
</comment>
<protein>
    <submittedName>
        <fullName evidence="1">Uncharacterized protein</fullName>
    </submittedName>
</protein>
<dbReference type="Proteomes" id="UP001242368">
    <property type="component" value="Unassembled WGS sequence"/>
</dbReference>
<reference evidence="2" key="1">
    <citation type="journal article" date="2019" name="Int. J. Syst. Evol. Microbiol.">
        <title>The Global Catalogue of Microorganisms (GCM) 10K type strain sequencing project: providing services to taxonomists for standard genome sequencing and annotation.</title>
        <authorList>
            <consortium name="The Broad Institute Genomics Platform"/>
            <consortium name="The Broad Institute Genome Sequencing Center for Infectious Disease"/>
            <person name="Wu L."/>
            <person name="Ma J."/>
        </authorList>
    </citation>
    <scope>NUCLEOTIDE SEQUENCE [LARGE SCALE GENOMIC DNA]</scope>
    <source>
        <strain evidence="2">CECT 7184</strain>
    </source>
</reference>
<dbReference type="EMBL" id="JAUFQU010000022">
    <property type="protein sequence ID" value="MDN3709204.1"/>
    <property type="molecule type" value="Genomic_DNA"/>
</dbReference>
<evidence type="ECO:0000313" key="1">
    <source>
        <dbReference type="EMBL" id="MDN3709204.1"/>
    </source>
</evidence>
<proteinExistence type="predicted"/>
<gene>
    <name evidence="1" type="ORF">QW060_19425</name>
</gene>
<accession>A0ABT8CXC6</accession>